<proteinExistence type="predicted"/>
<dbReference type="Pfam" id="PF23005">
    <property type="entry name" value="DUF7032"/>
    <property type="match status" value="1"/>
</dbReference>
<accession>A0AAV5EQ52</accession>
<evidence type="ECO:0000313" key="3">
    <source>
        <dbReference type="Proteomes" id="UP001054889"/>
    </source>
</evidence>
<evidence type="ECO:0000259" key="1">
    <source>
        <dbReference type="Pfam" id="PF23005"/>
    </source>
</evidence>
<comment type="caution">
    <text evidence="2">The sequence shown here is derived from an EMBL/GenBank/DDBJ whole genome shotgun (WGS) entry which is preliminary data.</text>
</comment>
<reference evidence="2" key="2">
    <citation type="submission" date="2021-12" db="EMBL/GenBank/DDBJ databases">
        <title>Resequencing data analysis of finger millet.</title>
        <authorList>
            <person name="Hatakeyama M."/>
            <person name="Aluri S."/>
            <person name="Balachadran M.T."/>
            <person name="Sivarajan S.R."/>
            <person name="Poveda L."/>
            <person name="Shimizu-Inatsugi R."/>
            <person name="Schlapbach R."/>
            <person name="Sreeman S.M."/>
            <person name="Shimizu K.K."/>
        </authorList>
    </citation>
    <scope>NUCLEOTIDE SEQUENCE</scope>
</reference>
<dbReference type="AlphaFoldDB" id="A0AAV5EQ52"/>
<evidence type="ECO:0000313" key="2">
    <source>
        <dbReference type="EMBL" id="GJN25559.1"/>
    </source>
</evidence>
<reference evidence="2" key="1">
    <citation type="journal article" date="2018" name="DNA Res.">
        <title>Multiple hybrid de novo genome assembly of finger millet, an orphan allotetraploid crop.</title>
        <authorList>
            <person name="Hatakeyama M."/>
            <person name="Aluri S."/>
            <person name="Balachadran M.T."/>
            <person name="Sivarajan S.R."/>
            <person name="Patrignani A."/>
            <person name="Gruter S."/>
            <person name="Poveda L."/>
            <person name="Shimizu-Inatsugi R."/>
            <person name="Baeten J."/>
            <person name="Francoijs K.J."/>
            <person name="Nataraja K.N."/>
            <person name="Reddy Y.A.N."/>
            <person name="Phadnis S."/>
            <person name="Ravikumar R.L."/>
            <person name="Schlapbach R."/>
            <person name="Sreeman S.M."/>
            <person name="Shimizu K.K."/>
        </authorList>
    </citation>
    <scope>NUCLEOTIDE SEQUENCE</scope>
</reference>
<name>A0AAV5EQ52_ELECO</name>
<keyword evidence="3" id="KW-1185">Reference proteome</keyword>
<dbReference type="Proteomes" id="UP001054889">
    <property type="component" value="Unassembled WGS sequence"/>
</dbReference>
<dbReference type="InterPro" id="IPR054296">
    <property type="entry name" value="DUF7032"/>
</dbReference>
<organism evidence="2 3">
    <name type="scientific">Eleusine coracana subsp. coracana</name>
    <dbReference type="NCBI Taxonomy" id="191504"/>
    <lineage>
        <taxon>Eukaryota</taxon>
        <taxon>Viridiplantae</taxon>
        <taxon>Streptophyta</taxon>
        <taxon>Embryophyta</taxon>
        <taxon>Tracheophyta</taxon>
        <taxon>Spermatophyta</taxon>
        <taxon>Magnoliopsida</taxon>
        <taxon>Liliopsida</taxon>
        <taxon>Poales</taxon>
        <taxon>Poaceae</taxon>
        <taxon>PACMAD clade</taxon>
        <taxon>Chloridoideae</taxon>
        <taxon>Cynodonteae</taxon>
        <taxon>Eleusininae</taxon>
        <taxon>Eleusine</taxon>
    </lineage>
</organism>
<sequence length="230" mass="24799">MVARVGGMVPAALDAARAAAGFPGRWEAIVVNLEKRWACLPILSSHLGHLEPYDNALCRETLQSVADTLPRATDLAGRCRAPLTEGKLHMRNSIDAVAVKLDANLGDCELLFKIGELYDDTSSSAPLVDATSSSCVDVRELQRLLAWLQMSHTHKEAKDLALDGLLEALQKDEKSVVSVLHNDDSDSAMVHLFTASSWPEVTSREKVDADVCATSWVPQWPTPPATGGCG</sequence>
<dbReference type="PANTHER" id="PTHR46043:SF1">
    <property type="entry name" value="OS03G0116900 PROTEIN"/>
    <property type="match status" value="1"/>
</dbReference>
<feature type="domain" description="DUF7032" evidence="1">
    <location>
        <begin position="8"/>
        <end position="115"/>
    </location>
</feature>
<dbReference type="PANTHER" id="PTHR46043">
    <property type="entry name" value="ARM REPEAT SUPERFAMILY PROTEIN"/>
    <property type="match status" value="1"/>
</dbReference>
<dbReference type="EMBL" id="BQKI01000078">
    <property type="protein sequence ID" value="GJN25559.1"/>
    <property type="molecule type" value="Genomic_DNA"/>
</dbReference>
<gene>
    <name evidence="2" type="primary">gb13403</name>
    <name evidence="2" type="ORF">PR202_gb13403</name>
</gene>
<protein>
    <recommendedName>
        <fullName evidence="1">DUF7032 domain-containing protein</fullName>
    </recommendedName>
</protein>